<dbReference type="STRING" id="51670.SAMN04488557_3936"/>
<dbReference type="Gene3D" id="3.40.50.150">
    <property type="entry name" value="Vaccinia Virus protein VP39"/>
    <property type="match status" value="1"/>
</dbReference>
<evidence type="ECO:0000313" key="3">
    <source>
        <dbReference type="Proteomes" id="UP000199423"/>
    </source>
</evidence>
<accession>A0A1I7NW62</accession>
<sequence>MRIERDIDRTVSFRSSQGTVFRGTLSKLSRRNIVFEIYNPFSPVQMSEVLSDLKVRRGKNLVYQGDAVVTGIVTTSILVVVSATLVNQWSAVDAIISDPAGLGSEVGRFVDEWDRANKLQPNYQLKVADLRSFLSDLSFWLDQVDLAVEGEPGANHTILDAARFEEIKAPVMPRLTQLFLELEEACRQLDVDEVENHKQLAQRDLLPLMMASPFFNRVYSKPLGYAGDYEMVNMMFRKERRGKTTYGQIINDWLLNGGPPEAHRNRIYMLGKMLDKAAEDAAAEDRQVRILNVGCGPVQELQLFLAKNKEAHRFSFDLLDFNAETLAHAKRQIEAATAGSEEPPNVTYILQTVQDLLRQAIELPENAKTYDIIYCAGLFDYLSDRVCTKLVRLFHQWCEPGGRVIVTNVHSSNPVKGLMEHIMEWHLVMRDESDMVRLAPDLGPLKIYTDETGINVFLEIDKPPV</sequence>
<dbReference type="GO" id="GO:0008168">
    <property type="term" value="F:methyltransferase activity"/>
    <property type="evidence" value="ECO:0007669"/>
    <property type="project" value="UniProtKB-KW"/>
</dbReference>
<evidence type="ECO:0000313" key="2">
    <source>
        <dbReference type="EMBL" id="SFV38920.1"/>
    </source>
</evidence>
<gene>
    <name evidence="2" type="ORF">SAMN04488557_3936</name>
</gene>
<evidence type="ECO:0000259" key="1">
    <source>
        <dbReference type="Pfam" id="PF13649"/>
    </source>
</evidence>
<dbReference type="SUPFAM" id="SSF53335">
    <property type="entry name" value="S-adenosyl-L-methionine-dependent methyltransferases"/>
    <property type="match status" value="1"/>
</dbReference>
<dbReference type="InterPro" id="IPR041698">
    <property type="entry name" value="Methyltransf_25"/>
</dbReference>
<keyword evidence="2" id="KW-0808">Transferase</keyword>
<protein>
    <submittedName>
        <fullName evidence="2">Methyltransferase domain-containing protein</fullName>
    </submittedName>
</protein>
<organism evidence="2 3">
    <name type="scientific">Hyphomicrobium facile</name>
    <dbReference type="NCBI Taxonomy" id="51670"/>
    <lineage>
        <taxon>Bacteria</taxon>
        <taxon>Pseudomonadati</taxon>
        <taxon>Pseudomonadota</taxon>
        <taxon>Alphaproteobacteria</taxon>
        <taxon>Hyphomicrobiales</taxon>
        <taxon>Hyphomicrobiaceae</taxon>
        <taxon>Hyphomicrobium</taxon>
    </lineage>
</organism>
<dbReference type="OrthoDB" id="428497at2"/>
<name>A0A1I7NW62_9HYPH</name>
<dbReference type="EMBL" id="FPCH01000004">
    <property type="protein sequence ID" value="SFV38920.1"/>
    <property type="molecule type" value="Genomic_DNA"/>
</dbReference>
<dbReference type="GO" id="GO:0032259">
    <property type="term" value="P:methylation"/>
    <property type="evidence" value="ECO:0007669"/>
    <property type="project" value="UniProtKB-KW"/>
</dbReference>
<dbReference type="AlphaFoldDB" id="A0A1I7NW62"/>
<dbReference type="InterPro" id="IPR029063">
    <property type="entry name" value="SAM-dependent_MTases_sf"/>
</dbReference>
<feature type="domain" description="Methyltransferase" evidence="1">
    <location>
        <begin position="290"/>
        <end position="402"/>
    </location>
</feature>
<dbReference type="RefSeq" id="WP_092869427.1">
    <property type="nucleotide sequence ID" value="NZ_FPCH01000004.1"/>
</dbReference>
<proteinExistence type="predicted"/>
<keyword evidence="2" id="KW-0489">Methyltransferase</keyword>
<dbReference type="Pfam" id="PF13649">
    <property type="entry name" value="Methyltransf_25"/>
    <property type="match status" value="1"/>
</dbReference>
<reference evidence="3" key="1">
    <citation type="submission" date="2016-10" db="EMBL/GenBank/DDBJ databases">
        <authorList>
            <person name="Varghese N."/>
            <person name="Submissions S."/>
        </authorList>
    </citation>
    <scope>NUCLEOTIDE SEQUENCE [LARGE SCALE GENOMIC DNA]</scope>
    <source>
        <strain evidence="3">DSM 1565</strain>
    </source>
</reference>
<dbReference type="Proteomes" id="UP000199423">
    <property type="component" value="Unassembled WGS sequence"/>
</dbReference>
<keyword evidence="3" id="KW-1185">Reference proteome</keyword>